<dbReference type="EMBL" id="ML002246">
    <property type="protein sequence ID" value="RKP39762.1"/>
    <property type="molecule type" value="Genomic_DNA"/>
</dbReference>
<evidence type="ECO:0000256" key="1">
    <source>
        <dbReference type="SAM" id="MobiDB-lite"/>
    </source>
</evidence>
<dbReference type="STRING" id="215637.A0A4Q0A305"/>
<dbReference type="Pfam" id="PF02205">
    <property type="entry name" value="WH2"/>
    <property type="match status" value="1"/>
</dbReference>
<accession>A0A4Q0A305</accession>
<evidence type="ECO:0000259" key="2">
    <source>
        <dbReference type="Pfam" id="PF02205"/>
    </source>
</evidence>
<dbReference type="InterPro" id="IPR003124">
    <property type="entry name" value="WH2_dom"/>
</dbReference>
<dbReference type="AlphaFoldDB" id="A0A4Q0A305"/>
<organism evidence="3 4">
    <name type="scientific">Dimargaris cristalligena</name>
    <dbReference type="NCBI Taxonomy" id="215637"/>
    <lineage>
        <taxon>Eukaryota</taxon>
        <taxon>Fungi</taxon>
        <taxon>Fungi incertae sedis</taxon>
        <taxon>Zoopagomycota</taxon>
        <taxon>Kickxellomycotina</taxon>
        <taxon>Dimargaritomycetes</taxon>
        <taxon>Dimargaritales</taxon>
        <taxon>Dimargaritaceae</taxon>
        <taxon>Dimargaris</taxon>
    </lineage>
</organism>
<gene>
    <name evidence="3" type="ORF">BJ085DRAFT_34453</name>
</gene>
<dbReference type="GO" id="GO:0003779">
    <property type="term" value="F:actin binding"/>
    <property type="evidence" value="ECO:0007669"/>
    <property type="project" value="InterPro"/>
</dbReference>
<reference evidence="4" key="1">
    <citation type="journal article" date="2018" name="Nat. Microbiol.">
        <title>Leveraging single-cell genomics to expand the fungal tree of life.</title>
        <authorList>
            <person name="Ahrendt S.R."/>
            <person name="Quandt C.A."/>
            <person name="Ciobanu D."/>
            <person name="Clum A."/>
            <person name="Salamov A."/>
            <person name="Andreopoulos B."/>
            <person name="Cheng J.F."/>
            <person name="Woyke T."/>
            <person name="Pelin A."/>
            <person name="Henrissat B."/>
            <person name="Reynolds N.K."/>
            <person name="Benny G.L."/>
            <person name="Smith M.E."/>
            <person name="James T.Y."/>
            <person name="Grigoriev I.V."/>
        </authorList>
    </citation>
    <scope>NUCLEOTIDE SEQUENCE [LARGE SCALE GENOMIC DNA]</scope>
    <source>
        <strain evidence="4">RSA 468</strain>
    </source>
</reference>
<dbReference type="Proteomes" id="UP000268162">
    <property type="component" value="Unassembled WGS sequence"/>
</dbReference>
<evidence type="ECO:0000313" key="4">
    <source>
        <dbReference type="Proteomes" id="UP000268162"/>
    </source>
</evidence>
<dbReference type="Gene3D" id="6.10.280.150">
    <property type="match status" value="1"/>
</dbReference>
<feature type="compositionally biased region" description="Acidic residues" evidence="1">
    <location>
        <begin position="93"/>
        <end position="104"/>
    </location>
</feature>
<feature type="region of interest" description="Disordered" evidence="1">
    <location>
        <begin position="1"/>
        <end position="31"/>
    </location>
</feature>
<feature type="compositionally biased region" description="Polar residues" evidence="1">
    <location>
        <begin position="52"/>
        <end position="62"/>
    </location>
</feature>
<protein>
    <recommendedName>
        <fullName evidence="2">WH2 domain-containing protein</fullName>
    </recommendedName>
</protein>
<feature type="region of interest" description="Disordered" evidence="1">
    <location>
        <begin position="46"/>
        <end position="104"/>
    </location>
</feature>
<feature type="domain" description="WH2" evidence="2">
    <location>
        <begin position="29"/>
        <end position="53"/>
    </location>
</feature>
<evidence type="ECO:0000313" key="3">
    <source>
        <dbReference type="EMBL" id="RKP39762.1"/>
    </source>
</evidence>
<feature type="compositionally biased region" description="Pro residues" evidence="1">
    <location>
        <begin position="1"/>
        <end position="19"/>
    </location>
</feature>
<name>A0A4Q0A305_9FUNG</name>
<keyword evidence="4" id="KW-1185">Reference proteome</keyword>
<sequence>MPPTGAPLPPPAPPGPPASLPELPAGVETEGRSALLASIANFSKNNLRKAESSPTQTGTEPASPTPGAASGDNLANALAFLKKQKEATLGNSDSEDESDDEEWD</sequence>
<proteinExistence type="predicted"/>